<keyword evidence="1" id="KW-1133">Transmembrane helix</keyword>
<dbReference type="SUPFAM" id="SSF51161">
    <property type="entry name" value="Trimeric LpxA-like enzymes"/>
    <property type="match status" value="1"/>
</dbReference>
<keyword evidence="2" id="KW-0808">Transferase</keyword>
<organism evidence="2 3">
    <name type="scientific">Pedobacter lithocola</name>
    <dbReference type="NCBI Taxonomy" id="1908239"/>
    <lineage>
        <taxon>Bacteria</taxon>
        <taxon>Pseudomonadati</taxon>
        <taxon>Bacteroidota</taxon>
        <taxon>Sphingobacteriia</taxon>
        <taxon>Sphingobacteriales</taxon>
        <taxon>Sphingobacteriaceae</taxon>
        <taxon>Pedobacter</taxon>
    </lineage>
</organism>
<keyword evidence="1" id="KW-0812">Transmembrane</keyword>
<sequence>MSLNKYFAQLKKRFSGWSNQDVFTTVLTIITYILRGCYVRLFMGKTKGLVMIGKGTTIRYSNHLFAGHDLIIEDYAEVNCMASKSITIGNRVTIGRFAVIRPSNAYGGEVGEGLRIGNNSSIGTYNYIGCSGFIDIGNNVMIGPELVFLLKIISLKELIFQCMNKELRENSLR</sequence>
<keyword evidence="3" id="KW-1185">Reference proteome</keyword>
<accession>A0ABV8P8E3</accession>
<keyword evidence="1" id="KW-0472">Membrane</keyword>
<reference evidence="3" key="1">
    <citation type="journal article" date="2019" name="Int. J. Syst. Evol. Microbiol.">
        <title>The Global Catalogue of Microorganisms (GCM) 10K type strain sequencing project: providing services to taxonomists for standard genome sequencing and annotation.</title>
        <authorList>
            <consortium name="The Broad Institute Genomics Platform"/>
            <consortium name="The Broad Institute Genome Sequencing Center for Infectious Disease"/>
            <person name="Wu L."/>
            <person name="Ma J."/>
        </authorList>
    </citation>
    <scope>NUCLEOTIDE SEQUENCE [LARGE SCALE GENOMIC DNA]</scope>
    <source>
        <strain evidence="3">CCM 8691</strain>
    </source>
</reference>
<dbReference type="GO" id="GO:0016746">
    <property type="term" value="F:acyltransferase activity"/>
    <property type="evidence" value="ECO:0007669"/>
    <property type="project" value="UniProtKB-KW"/>
</dbReference>
<comment type="caution">
    <text evidence="2">The sequence shown here is derived from an EMBL/GenBank/DDBJ whole genome shotgun (WGS) entry which is preliminary data.</text>
</comment>
<keyword evidence="2" id="KW-0012">Acyltransferase</keyword>
<name>A0ABV8P8E3_9SPHI</name>
<evidence type="ECO:0000256" key="1">
    <source>
        <dbReference type="SAM" id="Phobius"/>
    </source>
</evidence>
<protein>
    <submittedName>
        <fullName evidence="2">Acyltransferase</fullName>
    </submittedName>
</protein>
<evidence type="ECO:0000313" key="3">
    <source>
        <dbReference type="Proteomes" id="UP001595789"/>
    </source>
</evidence>
<dbReference type="InterPro" id="IPR011004">
    <property type="entry name" value="Trimer_LpxA-like_sf"/>
</dbReference>
<proteinExistence type="predicted"/>
<feature type="transmembrane region" description="Helical" evidence="1">
    <location>
        <begin position="22"/>
        <end position="43"/>
    </location>
</feature>
<dbReference type="EMBL" id="JBHSBW010000007">
    <property type="protein sequence ID" value="MFC4210397.1"/>
    <property type="molecule type" value="Genomic_DNA"/>
</dbReference>
<dbReference type="Gene3D" id="2.160.10.10">
    <property type="entry name" value="Hexapeptide repeat proteins"/>
    <property type="match status" value="2"/>
</dbReference>
<dbReference type="Proteomes" id="UP001595789">
    <property type="component" value="Unassembled WGS sequence"/>
</dbReference>
<gene>
    <name evidence="2" type="ORF">ACFOWA_04340</name>
</gene>
<evidence type="ECO:0000313" key="2">
    <source>
        <dbReference type="EMBL" id="MFC4210397.1"/>
    </source>
</evidence>
<dbReference type="RefSeq" id="WP_378982143.1">
    <property type="nucleotide sequence ID" value="NZ_JBHSBW010000007.1"/>
</dbReference>